<name>A0AAW2NNR3_SESRA</name>
<comment type="subcellular location">
    <subcellularLocation>
        <location evidence="1 11">Cytoplasm</location>
    </subcellularLocation>
</comment>
<evidence type="ECO:0000256" key="10">
    <source>
        <dbReference type="PIRSR" id="PIRSR607828-2"/>
    </source>
</evidence>
<dbReference type="GO" id="GO:0050113">
    <property type="term" value="F:inositol oxygenase activity"/>
    <property type="evidence" value="ECO:0007669"/>
    <property type="project" value="UniProtKB-UniRule"/>
</dbReference>
<proteinExistence type="inferred from homology"/>
<dbReference type="GO" id="GO:0019853">
    <property type="term" value="P:L-ascorbic acid biosynthetic process"/>
    <property type="evidence" value="ECO:0007669"/>
    <property type="project" value="UniProtKB-KW"/>
</dbReference>
<comment type="cofactor">
    <cofactor evidence="10 11">
        <name>Fe cation</name>
        <dbReference type="ChEBI" id="CHEBI:24875"/>
    </cofactor>
    <text evidence="10 11">Binds 2 iron ions per subunit.</text>
</comment>
<comment type="similarity">
    <text evidence="3 11">Belongs to the myo-inositol oxygenase family.</text>
</comment>
<feature type="binding site" evidence="10">
    <location>
        <position position="77"/>
    </location>
    <ligand>
        <name>Fe cation</name>
        <dbReference type="ChEBI" id="CHEBI:24875"/>
        <label>1</label>
    </ligand>
</feature>
<keyword evidence="8 11" id="KW-0560">Oxidoreductase</keyword>
<organism evidence="12">
    <name type="scientific">Sesamum radiatum</name>
    <name type="common">Black benniseed</name>
    <dbReference type="NCBI Taxonomy" id="300843"/>
    <lineage>
        <taxon>Eukaryota</taxon>
        <taxon>Viridiplantae</taxon>
        <taxon>Streptophyta</taxon>
        <taxon>Embryophyta</taxon>
        <taxon>Tracheophyta</taxon>
        <taxon>Spermatophyta</taxon>
        <taxon>Magnoliopsida</taxon>
        <taxon>eudicotyledons</taxon>
        <taxon>Gunneridae</taxon>
        <taxon>Pentapetalae</taxon>
        <taxon>asterids</taxon>
        <taxon>lamiids</taxon>
        <taxon>Lamiales</taxon>
        <taxon>Pedaliaceae</taxon>
        <taxon>Sesamum</taxon>
    </lineage>
</organism>
<evidence type="ECO:0000256" key="2">
    <source>
        <dbReference type="ARBA" id="ARBA00005167"/>
    </source>
</evidence>
<evidence type="ECO:0000256" key="11">
    <source>
        <dbReference type="RuleBase" id="RU367039"/>
    </source>
</evidence>
<keyword evidence="9 10" id="KW-0408">Iron</keyword>
<dbReference type="GO" id="GO:0005737">
    <property type="term" value="C:cytoplasm"/>
    <property type="evidence" value="ECO:0007669"/>
    <property type="project" value="UniProtKB-SubCell"/>
</dbReference>
<dbReference type="SUPFAM" id="SSF109604">
    <property type="entry name" value="HD-domain/PDEase-like"/>
    <property type="match status" value="1"/>
</dbReference>
<keyword evidence="7 10" id="KW-0479">Metal-binding</keyword>
<dbReference type="GO" id="GO:0005506">
    <property type="term" value="F:iron ion binding"/>
    <property type="evidence" value="ECO:0007669"/>
    <property type="project" value="InterPro"/>
</dbReference>
<dbReference type="EC" id="1.13.99.1" evidence="4 11"/>
<dbReference type="InterPro" id="IPR007828">
    <property type="entry name" value="Inositol_oxygenase"/>
</dbReference>
<evidence type="ECO:0000256" key="9">
    <source>
        <dbReference type="ARBA" id="ARBA00023004"/>
    </source>
</evidence>
<sequence>MECADLGKVLCLPIFGGLPQWAVVGDTFPVGCAFDESIVHHKYFKDNPDFNNPAYNTKNGIYKEGCGLDKILMSWGHDEYMYLVCKENGSTLPSAALFIIRFHSFYSMHKAGAYTHLMNEEDKKNLEWLKKFK</sequence>
<dbReference type="AlphaFoldDB" id="A0AAW2NNR3"/>
<comment type="catalytic activity">
    <reaction evidence="11">
        <text>myo-inositol + O2 = D-glucuronate + H2O + H(+)</text>
        <dbReference type="Rhea" id="RHEA:23696"/>
        <dbReference type="ChEBI" id="CHEBI:15377"/>
        <dbReference type="ChEBI" id="CHEBI:15378"/>
        <dbReference type="ChEBI" id="CHEBI:15379"/>
        <dbReference type="ChEBI" id="CHEBI:17268"/>
        <dbReference type="ChEBI" id="CHEBI:58720"/>
        <dbReference type="EC" id="1.13.99.1"/>
    </reaction>
</comment>
<dbReference type="GO" id="GO:0019310">
    <property type="term" value="P:inositol catabolic process"/>
    <property type="evidence" value="ECO:0007669"/>
    <property type="project" value="UniProtKB-UniRule"/>
</dbReference>
<gene>
    <name evidence="12" type="ORF">Sradi_4346200</name>
</gene>
<evidence type="ECO:0000256" key="6">
    <source>
        <dbReference type="ARBA" id="ARBA00022644"/>
    </source>
</evidence>
<feature type="binding site" evidence="10">
    <location>
        <position position="5"/>
    </location>
    <ligand>
        <name>Fe cation</name>
        <dbReference type="ChEBI" id="CHEBI:24875"/>
        <label>1</label>
    </ligand>
</feature>
<accession>A0AAW2NNR3</accession>
<dbReference type="Pfam" id="PF05153">
    <property type="entry name" value="MIOX"/>
    <property type="match status" value="1"/>
</dbReference>
<dbReference type="EMBL" id="JACGWJ010000019">
    <property type="protein sequence ID" value="KAL0345149.1"/>
    <property type="molecule type" value="Genomic_DNA"/>
</dbReference>
<comment type="caution">
    <text evidence="12">The sequence shown here is derived from an EMBL/GenBank/DDBJ whole genome shotgun (WGS) entry which is preliminary data.</text>
</comment>
<evidence type="ECO:0000256" key="3">
    <source>
        <dbReference type="ARBA" id="ARBA00005286"/>
    </source>
</evidence>
<evidence type="ECO:0000256" key="4">
    <source>
        <dbReference type="ARBA" id="ARBA00011919"/>
    </source>
</evidence>
<evidence type="ECO:0000256" key="1">
    <source>
        <dbReference type="ARBA" id="ARBA00004496"/>
    </source>
</evidence>
<feature type="binding site" evidence="10">
    <location>
        <position position="103"/>
    </location>
    <ligand>
        <name>Fe cation</name>
        <dbReference type="ChEBI" id="CHEBI:24875"/>
        <label>1</label>
    </ligand>
</feature>
<comment type="pathway">
    <text evidence="2 11">Polyol metabolism; myo-inositol degradation into D-glucuronate; D-glucuronate from myo-inositol: step 1/1.</text>
</comment>
<protein>
    <recommendedName>
        <fullName evidence="4 11">Inositol oxygenase</fullName>
        <ecNumber evidence="4 11">1.13.99.1</ecNumber>
    </recommendedName>
    <alternativeName>
        <fullName evidence="11">Myo-inositol oxygenase</fullName>
    </alternativeName>
</protein>
<dbReference type="PANTHER" id="PTHR12588">
    <property type="entry name" value="MYOINOSITOL OXYGENASE"/>
    <property type="match status" value="1"/>
</dbReference>
<reference evidence="12" key="1">
    <citation type="submission" date="2020-06" db="EMBL/GenBank/DDBJ databases">
        <authorList>
            <person name="Li T."/>
            <person name="Hu X."/>
            <person name="Zhang T."/>
            <person name="Song X."/>
            <person name="Zhang H."/>
            <person name="Dai N."/>
            <person name="Sheng W."/>
            <person name="Hou X."/>
            <person name="Wei L."/>
        </authorList>
    </citation>
    <scope>NUCLEOTIDE SEQUENCE</scope>
    <source>
        <strain evidence="12">G02</strain>
        <tissue evidence="12">Leaf</tissue>
    </source>
</reference>
<dbReference type="PANTHER" id="PTHR12588:SF12">
    <property type="entry name" value="INOSITOL OXYGENASE 1"/>
    <property type="match status" value="1"/>
</dbReference>
<evidence type="ECO:0000256" key="5">
    <source>
        <dbReference type="ARBA" id="ARBA00022490"/>
    </source>
</evidence>
<reference evidence="12" key="2">
    <citation type="journal article" date="2024" name="Plant">
        <title>Genomic evolution and insights into agronomic trait innovations of Sesamum species.</title>
        <authorList>
            <person name="Miao H."/>
            <person name="Wang L."/>
            <person name="Qu L."/>
            <person name="Liu H."/>
            <person name="Sun Y."/>
            <person name="Le M."/>
            <person name="Wang Q."/>
            <person name="Wei S."/>
            <person name="Zheng Y."/>
            <person name="Lin W."/>
            <person name="Duan Y."/>
            <person name="Cao H."/>
            <person name="Xiong S."/>
            <person name="Wang X."/>
            <person name="Wei L."/>
            <person name="Li C."/>
            <person name="Ma Q."/>
            <person name="Ju M."/>
            <person name="Zhao R."/>
            <person name="Li G."/>
            <person name="Mu C."/>
            <person name="Tian Q."/>
            <person name="Mei H."/>
            <person name="Zhang T."/>
            <person name="Gao T."/>
            <person name="Zhang H."/>
        </authorList>
    </citation>
    <scope>NUCLEOTIDE SEQUENCE</scope>
    <source>
        <strain evidence="12">G02</strain>
    </source>
</reference>
<evidence type="ECO:0000313" key="12">
    <source>
        <dbReference type="EMBL" id="KAL0345149.1"/>
    </source>
</evidence>
<evidence type="ECO:0000256" key="8">
    <source>
        <dbReference type="ARBA" id="ARBA00023002"/>
    </source>
</evidence>
<keyword evidence="6" id="KW-0060">Ascorbate biosynthesis</keyword>
<keyword evidence="5 11" id="KW-0963">Cytoplasm</keyword>
<evidence type="ECO:0000256" key="7">
    <source>
        <dbReference type="ARBA" id="ARBA00022723"/>
    </source>
</evidence>